<dbReference type="OrthoDB" id="4338746at2"/>
<dbReference type="CDD" id="cd00093">
    <property type="entry name" value="HTH_XRE"/>
    <property type="match status" value="1"/>
</dbReference>
<name>A0A344UWE4_9ACTN</name>
<proteinExistence type="predicted"/>
<dbReference type="PANTHER" id="PTHR46797:SF1">
    <property type="entry name" value="METHYLPHOSPHONATE SYNTHASE"/>
    <property type="match status" value="1"/>
</dbReference>
<dbReference type="Pfam" id="PF01381">
    <property type="entry name" value="HTH_3"/>
    <property type="match status" value="1"/>
</dbReference>
<dbReference type="KEGG" id="acij:JS278_02454"/>
<dbReference type="RefSeq" id="WP_114045447.1">
    <property type="nucleotide sequence ID" value="NZ_CP025198.1"/>
</dbReference>
<dbReference type="InterPro" id="IPR001387">
    <property type="entry name" value="Cro/C1-type_HTH"/>
</dbReference>
<evidence type="ECO:0000313" key="4">
    <source>
        <dbReference type="Proteomes" id="UP000251995"/>
    </source>
</evidence>
<evidence type="ECO:0000259" key="2">
    <source>
        <dbReference type="PROSITE" id="PS50943"/>
    </source>
</evidence>
<dbReference type="GO" id="GO:0003700">
    <property type="term" value="F:DNA-binding transcription factor activity"/>
    <property type="evidence" value="ECO:0007669"/>
    <property type="project" value="TreeGrafter"/>
</dbReference>
<sequence length="100" mass="10840">MATHAFSDLAGQAKQSWSSAATATYEAASASYNAELAARRDLGQLLMRARRDRQMTQPDLAEMTGIQQAEISRIETGRANPTVDTLTRLTQALGTRLTLA</sequence>
<dbReference type="InterPro" id="IPR010982">
    <property type="entry name" value="Lambda_DNA-bd_dom_sf"/>
</dbReference>
<dbReference type="InterPro" id="IPR050807">
    <property type="entry name" value="TransReg_Diox_bact_type"/>
</dbReference>
<dbReference type="PANTHER" id="PTHR46797">
    <property type="entry name" value="HTH-TYPE TRANSCRIPTIONAL REGULATOR"/>
    <property type="match status" value="1"/>
</dbReference>
<dbReference type="SMART" id="SM00530">
    <property type="entry name" value="HTH_XRE"/>
    <property type="match status" value="1"/>
</dbReference>
<keyword evidence="1" id="KW-0238">DNA-binding</keyword>
<dbReference type="GO" id="GO:0003677">
    <property type="term" value="F:DNA binding"/>
    <property type="evidence" value="ECO:0007669"/>
    <property type="project" value="UniProtKB-KW"/>
</dbReference>
<dbReference type="Proteomes" id="UP000251995">
    <property type="component" value="Chromosome"/>
</dbReference>
<dbReference type="GO" id="GO:0005829">
    <property type="term" value="C:cytosol"/>
    <property type="evidence" value="ECO:0007669"/>
    <property type="project" value="TreeGrafter"/>
</dbReference>
<dbReference type="AlphaFoldDB" id="A0A344UWE4"/>
<evidence type="ECO:0000313" key="3">
    <source>
        <dbReference type="EMBL" id="AXE39592.1"/>
    </source>
</evidence>
<dbReference type="EMBL" id="CP025198">
    <property type="protein sequence ID" value="AXE39592.1"/>
    <property type="molecule type" value="Genomic_DNA"/>
</dbReference>
<gene>
    <name evidence="3" type="ORF">JS278_02454</name>
</gene>
<evidence type="ECO:0000256" key="1">
    <source>
        <dbReference type="ARBA" id="ARBA00023125"/>
    </source>
</evidence>
<accession>A0A344UWE4</accession>
<organism evidence="3 4">
    <name type="scientific">Acidipropionibacterium virtanenii</name>
    <dbReference type="NCBI Taxonomy" id="2057246"/>
    <lineage>
        <taxon>Bacteria</taxon>
        <taxon>Bacillati</taxon>
        <taxon>Actinomycetota</taxon>
        <taxon>Actinomycetes</taxon>
        <taxon>Propionibacteriales</taxon>
        <taxon>Propionibacteriaceae</taxon>
        <taxon>Acidipropionibacterium</taxon>
    </lineage>
</organism>
<protein>
    <recommendedName>
        <fullName evidence="2">HTH cro/C1-type domain-containing protein</fullName>
    </recommendedName>
</protein>
<dbReference type="PROSITE" id="PS50943">
    <property type="entry name" value="HTH_CROC1"/>
    <property type="match status" value="1"/>
</dbReference>
<reference evidence="3 4" key="1">
    <citation type="submission" date="2017-12" db="EMBL/GenBank/DDBJ databases">
        <title>The whole genome sequence of the Acidipropionibacterium virtanenii sp. nov. type strain JS278.</title>
        <authorList>
            <person name="Laine P."/>
            <person name="Deptula P."/>
            <person name="Varmanen P."/>
            <person name="Auvinen P."/>
        </authorList>
    </citation>
    <scope>NUCLEOTIDE SEQUENCE [LARGE SCALE GENOMIC DNA]</scope>
    <source>
        <strain evidence="3 4">JS278</strain>
    </source>
</reference>
<keyword evidence="4" id="KW-1185">Reference proteome</keyword>
<dbReference type="SUPFAM" id="SSF47413">
    <property type="entry name" value="lambda repressor-like DNA-binding domains"/>
    <property type="match status" value="1"/>
</dbReference>
<dbReference type="Gene3D" id="1.10.260.40">
    <property type="entry name" value="lambda repressor-like DNA-binding domains"/>
    <property type="match status" value="1"/>
</dbReference>
<feature type="domain" description="HTH cro/C1-type" evidence="2">
    <location>
        <begin position="46"/>
        <end position="100"/>
    </location>
</feature>